<comment type="caution">
    <text evidence="2">The sequence shown here is derived from an EMBL/GenBank/DDBJ whole genome shotgun (WGS) entry which is preliminary data.</text>
</comment>
<dbReference type="SUPFAM" id="SSF55729">
    <property type="entry name" value="Acyl-CoA N-acyltransferases (Nat)"/>
    <property type="match status" value="1"/>
</dbReference>
<dbReference type="EMBL" id="JAENBP010000002">
    <property type="protein sequence ID" value="MBJ8349451.1"/>
    <property type="molecule type" value="Genomic_DNA"/>
</dbReference>
<organism evidence="2 3">
    <name type="scientific">Streptococcus zalophi</name>
    <dbReference type="NCBI Taxonomy" id="640031"/>
    <lineage>
        <taxon>Bacteria</taxon>
        <taxon>Bacillati</taxon>
        <taxon>Bacillota</taxon>
        <taxon>Bacilli</taxon>
        <taxon>Lactobacillales</taxon>
        <taxon>Streptococcaceae</taxon>
        <taxon>Streptococcus</taxon>
    </lineage>
</organism>
<dbReference type="InterPro" id="IPR000182">
    <property type="entry name" value="GNAT_dom"/>
</dbReference>
<dbReference type="InterPro" id="IPR016181">
    <property type="entry name" value="Acyl_CoA_acyltransferase"/>
</dbReference>
<evidence type="ECO:0000259" key="1">
    <source>
        <dbReference type="PROSITE" id="PS51186"/>
    </source>
</evidence>
<name>A0A934P975_9STRE</name>
<dbReference type="RefSeq" id="WP_199567377.1">
    <property type="nucleotide sequence ID" value="NZ_JAENBP010000002.1"/>
</dbReference>
<reference evidence="2 3" key="1">
    <citation type="journal article" date="2021" name="Int. J. Syst. Evol. Microbiol.">
        <title>Streptococcus vicugnae sp. nov., isolated from faeces of alpacas (Vicugna pacos) and cattle (Bos taurus), Streptococcus zalophi sp. nov., and Streptococcus pacificus sp. nov., isolated from respiratory tract of California sea lions (Zalophus californianus).</title>
        <authorList>
            <person name="Volokhov D.V."/>
            <person name="Zagorodnyaya T.A."/>
            <person name="Shen Z."/>
            <person name="Blom J."/>
            <person name="Furtak V.A."/>
            <person name="Eisenberg T."/>
            <person name="Fan P."/>
            <person name="Jeong K.C."/>
            <person name="Gao Y."/>
            <person name="Zhang S."/>
            <person name="Amselle M."/>
        </authorList>
    </citation>
    <scope>NUCLEOTIDE SEQUENCE [LARGE SCALE GENOMIC DNA]</scope>
    <source>
        <strain evidence="3">CSL7508-lung</strain>
    </source>
</reference>
<dbReference type="Gene3D" id="3.40.630.30">
    <property type="match status" value="1"/>
</dbReference>
<dbReference type="PROSITE" id="PS51186">
    <property type="entry name" value="GNAT"/>
    <property type="match status" value="1"/>
</dbReference>
<sequence length="103" mass="11769">MVAEKDGMILGCICGACEDNNGYIYVLYVHPEFKQKGIGKNLLNGYTSYQKEHYAISKQTTFVVENNQMGIPFYEKMGFNLVEIIPNWLDSTQGNQCRYVRSV</sequence>
<keyword evidence="3" id="KW-1185">Reference proteome</keyword>
<dbReference type="AlphaFoldDB" id="A0A934P975"/>
<evidence type="ECO:0000313" key="3">
    <source>
        <dbReference type="Proteomes" id="UP000644875"/>
    </source>
</evidence>
<dbReference type="Proteomes" id="UP000644875">
    <property type="component" value="Unassembled WGS sequence"/>
</dbReference>
<evidence type="ECO:0000313" key="2">
    <source>
        <dbReference type="EMBL" id="MBJ8349451.1"/>
    </source>
</evidence>
<accession>A0A934P975</accession>
<gene>
    <name evidence="2" type="ORF">JHK64_02230</name>
</gene>
<protein>
    <submittedName>
        <fullName evidence="2">GNAT family N-acetyltransferase</fullName>
    </submittedName>
</protein>
<dbReference type="CDD" id="cd04301">
    <property type="entry name" value="NAT_SF"/>
    <property type="match status" value="1"/>
</dbReference>
<proteinExistence type="predicted"/>
<dbReference type="Pfam" id="PF13508">
    <property type="entry name" value="Acetyltransf_7"/>
    <property type="match status" value="1"/>
</dbReference>
<feature type="domain" description="N-acetyltransferase" evidence="1">
    <location>
        <begin position="1"/>
        <end position="103"/>
    </location>
</feature>
<dbReference type="GO" id="GO:0016747">
    <property type="term" value="F:acyltransferase activity, transferring groups other than amino-acyl groups"/>
    <property type="evidence" value="ECO:0007669"/>
    <property type="project" value="InterPro"/>
</dbReference>